<dbReference type="Gene3D" id="3.40.50.10310">
    <property type="entry name" value="Creatininase"/>
    <property type="match status" value="1"/>
</dbReference>
<dbReference type="EMBL" id="AP028056">
    <property type="protein sequence ID" value="BEH03141.1"/>
    <property type="molecule type" value="Genomic_DNA"/>
</dbReference>
<name>A0AAN0K952_9ACTN</name>
<dbReference type="InterPro" id="IPR003785">
    <property type="entry name" value="Creatininase/forma_Hydrolase"/>
</dbReference>
<dbReference type="GO" id="GO:0016811">
    <property type="term" value="F:hydrolase activity, acting on carbon-nitrogen (but not peptide) bonds, in linear amides"/>
    <property type="evidence" value="ECO:0007669"/>
    <property type="project" value="TreeGrafter"/>
</dbReference>
<dbReference type="GO" id="GO:0046872">
    <property type="term" value="F:metal ion binding"/>
    <property type="evidence" value="ECO:0007669"/>
    <property type="project" value="UniProtKB-KW"/>
</dbReference>
<dbReference type="SUPFAM" id="SSF102215">
    <property type="entry name" value="Creatininase"/>
    <property type="match status" value="1"/>
</dbReference>
<dbReference type="RefSeq" id="WP_286265379.1">
    <property type="nucleotide sequence ID" value="NZ_AP028056.1"/>
</dbReference>
<organism evidence="6 7">
    <name type="scientific">Brooklawnia propionicigenes</name>
    <dbReference type="NCBI Taxonomy" id="3041175"/>
    <lineage>
        <taxon>Bacteria</taxon>
        <taxon>Bacillati</taxon>
        <taxon>Actinomycetota</taxon>
        <taxon>Actinomycetes</taxon>
        <taxon>Propionibacteriales</taxon>
        <taxon>Propionibacteriaceae</taxon>
        <taxon>Brooklawnia</taxon>
    </lineage>
</organism>
<evidence type="ECO:0000256" key="1">
    <source>
        <dbReference type="ARBA" id="ARBA00001947"/>
    </source>
</evidence>
<keyword evidence="7" id="KW-1185">Reference proteome</keyword>
<accession>A0AAN0K952</accession>
<dbReference type="KEGG" id="broo:brsh051_24220"/>
<keyword evidence="2" id="KW-0479">Metal-binding</keyword>
<dbReference type="GO" id="GO:0009231">
    <property type="term" value="P:riboflavin biosynthetic process"/>
    <property type="evidence" value="ECO:0007669"/>
    <property type="project" value="TreeGrafter"/>
</dbReference>
<comment type="cofactor">
    <cofactor evidence="1">
        <name>Zn(2+)</name>
        <dbReference type="ChEBI" id="CHEBI:29105"/>
    </cofactor>
</comment>
<evidence type="ECO:0000256" key="5">
    <source>
        <dbReference type="ARBA" id="ARBA00024029"/>
    </source>
</evidence>
<sequence>MKTDARDYTALSREQVRELVGRDSIICLPLGSTEQHGPHLPIETDSVLAGGFTDRLVAAYGEQLDLWRLPTVPFGLSREHAGSPGTISLTVATYCATLHGIVAGLVESSASRNLALVNGHGGNRGVLEALVYELQSTYGVSVAVLHPTALSSVKSGSAWPEVHGGKSETSVMMELAPHLVDVSLLPGALPEGAQPDVRAKILDRGVTWPWKSGDSRLSTDGIIGDAAAATPELGREIVSDAVQRAESVLTQIVAEQHRGS</sequence>
<protein>
    <submittedName>
        <fullName evidence="6">Creatininase family protein</fullName>
    </submittedName>
</protein>
<dbReference type="InterPro" id="IPR024087">
    <property type="entry name" value="Creatininase-like_sf"/>
</dbReference>
<evidence type="ECO:0000313" key="7">
    <source>
        <dbReference type="Proteomes" id="UP001431656"/>
    </source>
</evidence>
<evidence type="ECO:0000256" key="3">
    <source>
        <dbReference type="ARBA" id="ARBA00022801"/>
    </source>
</evidence>
<reference evidence="6" key="1">
    <citation type="journal article" date="2024" name="Int. J. Syst. Evol. Microbiol.">
        <title>Brooklawnia propionicigenes sp. nov., a facultatively anaerobic, propionate-producing bacterium isolated from a methanogenic reactor treating waste from cattle farms.</title>
        <authorList>
            <person name="Akita Y."/>
            <person name="Ueki A."/>
            <person name="Tonouchi A."/>
            <person name="Sugawara Y."/>
            <person name="Honma S."/>
            <person name="Kaku N."/>
            <person name="Ueki K."/>
        </authorList>
    </citation>
    <scope>NUCLEOTIDE SEQUENCE</scope>
    <source>
        <strain evidence="6">SH051</strain>
    </source>
</reference>
<evidence type="ECO:0000256" key="4">
    <source>
        <dbReference type="ARBA" id="ARBA00022833"/>
    </source>
</evidence>
<dbReference type="PANTHER" id="PTHR35005">
    <property type="entry name" value="3-DEHYDRO-SCYLLO-INOSOSE HYDROLASE"/>
    <property type="match status" value="1"/>
</dbReference>
<comment type="similarity">
    <text evidence="5">Belongs to the creatininase superfamily.</text>
</comment>
<keyword evidence="4" id="KW-0862">Zinc</keyword>
<evidence type="ECO:0000256" key="2">
    <source>
        <dbReference type="ARBA" id="ARBA00022723"/>
    </source>
</evidence>
<dbReference type="AlphaFoldDB" id="A0AAN0K952"/>
<keyword evidence="3" id="KW-0378">Hydrolase</keyword>
<dbReference type="Proteomes" id="UP001431656">
    <property type="component" value="Chromosome"/>
</dbReference>
<dbReference type="PANTHER" id="PTHR35005:SF1">
    <property type="entry name" value="2-AMINO-5-FORMYLAMINO-6-RIBOSYLAMINOPYRIMIDIN-4(3H)-ONE 5'-MONOPHOSPHATE DEFORMYLASE"/>
    <property type="match status" value="1"/>
</dbReference>
<dbReference type="Pfam" id="PF02633">
    <property type="entry name" value="Creatininase"/>
    <property type="match status" value="1"/>
</dbReference>
<proteinExistence type="inferred from homology"/>
<evidence type="ECO:0000313" key="6">
    <source>
        <dbReference type="EMBL" id="BEH03141.1"/>
    </source>
</evidence>
<gene>
    <name evidence="6" type="ORF">brsh051_24220</name>
</gene>